<evidence type="ECO:0000313" key="4">
    <source>
        <dbReference type="Proteomes" id="UP001165079"/>
    </source>
</evidence>
<reference evidence="3" key="1">
    <citation type="submission" date="2023-03" db="EMBL/GenBank/DDBJ databases">
        <title>Actinorhabdospora filicis NBRC 111898.</title>
        <authorList>
            <person name="Ichikawa N."/>
            <person name="Sato H."/>
            <person name="Tonouchi N."/>
        </authorList>
    </citation>
    <scope>NUCLEOTIDE SEQUENCE</scope>
    <source>
        <strain evidence="3">NBRC 111898</strain>
    </source>
</reference>
<proteinExistence type="predicted"/>
<dbReference type="EMBL" id="BSTX01000004">
    <property type="protein sequence ID" value="GLZ81002.1"/>
    <property type="molecule type" value="Genomic_DNA"/>
</dbReference>
<feature type="region of interest" description="Disordered" evidence="1">
    <location>
        <begin position="1"/>
        <end position="20"/>
    </location>
</feature>
<evidence type="ECO:0000256" key="2">
    <source>
        <dbReference type="SAM" id="Phobius"/>
    </source>
</evidence>
<comment type="caution">
    <text evidence="3">The sequence shown here is derived from an EMBL/GenBank/DDBJ whole genome shotgun (WGS) entry which is preliminary data.</text>
</comment>
<name>A0A9W6SSG3_9ACTN</name>
<accession>A0A9W6SSG3</accession>
<feature type="region of interest" description="Disordered" evidence="1">
    <location>
        <begin position="66"/>
        <end position="88"/>
    </location>
</feature>
<protein>
    <submittedName>
        <fullName evidence="3">Uncharacterized protein</fullName>
    </submittedName>
</protein>
<feature type="compositionally biased region" description="Low complexity" evidence="1">
    <location>
        <begin position="69"/>
        <end position="88"/>
    </location>
</feature>
<dbReference type="AlphaFoldDB" id="A0A9W6SSG3"/>
<keyword evidence="2" id="KW-1133">Transmembrane helix</keyword>
<dbReference type="RefSeq" id="WP_285666318.1">
    <property type="nucleotide sequence ID" value="NZ_BSTX01000004.1"/>
</dbReference>
<keyword evidence="4" id="KW-1185">Reference proteome</keyword>
<organism evidence="3 4">
    <name type="scientific">Actinorhabdospora filicis</name>
    <dbReference type="NCBI Taxonomy" id="1785913"/>
    <lineage>
        <taxon>Bacteria</taxon>
        <taxon>Bacillati</taxon>
        <taxon>Actinomycetota</taxon>
        <taxon>Actinomycetes</taxon>
        <taxon>Micromonosporales</taxon>
        <taxon>Micromonosporaceae</taxon>
        <taxon>Actinorhabdospora</taxon>
    </lineage>
</organism>
<evidence type="ECO:0000256" key="1">
    <source>
        <dbReference type="SAM" id="MobiDB-lite"/>
    </source>
</evidence>
<sequence length="318" mass="33620">MTDIKRLLDEAGDVSPPHAFDIDAQMTRGHRAQRRRNAAIGGATTLGVALIAAALVAFPALRGPGGGVVAASSPSASASSEAPQPGGPVVLPVLDPDKHYTWDNEGPDPATAESAAYDRAMWDHMTAEHGWSGPERPFDRWITQFTEIDPATEKMGPPLVYTHTYKTAVNVKAGENGTLVPAASEQGDSLAVVVMPVGSFTDGTDMPSPTETPKGLPGVFDLLRCTDYTLGEGTRAQNVAVDCDEKTTPGGLRYIEATEHISRGSFQYAVRSIVLYRADGTAVIVSDTSDYHVNSIVPILSFGRLVDLALALPGAPVR</sequence>
<keyword evidence="2" id="KW-0472">Membrane</keyword>
<dbReference type="Proteomes" id="UP001165079">
    <property type="component" value="Unassembled WGS sequence"/>
</dbReference>
<gene>
    <name evidence="3" type="ORF">Afil01_58090</name>
</gene>
<evidence type="ECO:0000313" key="3">
    <source>
        <dbReference type="EMBL" id="GLZ81002.1"/>
    </source>
</evidence>
<keyword evidence="2" id="KW-0812">Transmembrane</keyword>
<feature type="transmembrane region" description="Helical" evidence="2">
    <location>
        <begin position="38"/>
        <end position="61"/>
    </location>
</feature>